<organism evidence="2 3">
    <name type="scientific">Ceriporiopsis subvermispora (strain B)</name>
    <name type="common">White-rot fungus</name>
    <name type="synonym">Gelatoporia subvermispora</name>
    <dbReference type="NCBI Taxonomy" id="914234"/>
    <lineage>
        <taxon>Eukaryota</taxon>
        <taxon>Fungi</taxon>
        <taxon>Dikarya</taxon>
        <taxon>Basidiomycota</taxon>
        <taxon>Agaricomycotina</taxon>
        <taxon>Agaricomycetes</taxon>
        <taxon>Polyporales</taxon>
        <taxon>Gelatoporiaceae</taxon>
        <taxon>Gelatoporia</taxon>
    </lineage>
</organism>
<evidence type="ECO:0000256" key="1">
    <source>
        <dbReference type="SAM" id="MobiDB-lite"/>
    </source>
</evidence>
<feature type="compositionally biased region" description="Polar residues" evidence="1">
    <location>
        <begin position="537"/>
        <end position="553"/>
    </location>
</feature>
<dbReference type="HOGENOM" id="CLU_028541_0_0_1"/>
<accession>M2PRE0</accession>
<feature type="compositionally biased region" description="Low complexity" evidence="1">
    <location>
        <begin position="274"/>
        <end position="285"/>
    </location>
</feature>
<keyword evidence="3" id="KW-1185">Reference proteome</keyword>
<feature type="compositionally biased region" description="Basic residues" evidence="1">
    <location>
        <begin position="149"/>
        <end position="163"/>
    </location>
</feature>
<feature type="compositionally biased region" description="Polar residues" evidence="1">
    <location>
        <begin position="134"/>
        <end position="144"/>
    </location>
</feature>
<evidence type="ECO:0000313" key="2">
    <source>
        <dbReference type="EMBL" id="EMD39164.1"/>
    </source>
</evidence>
<proteinExistence type="predicted"/>
<gene>
    <name evidence="2" type="ORF">CERSUDRAFT_93207</name>
</gene>
<evidence type="ECO:0000313" key="3">
    <source>
        <dbReference type="Proteomes" id="UP000016930"/>
    </source>
</evidence>
<feature type="region of interest" description="Disordered" evidence="1">
    <location>
        <begin position="89"/>
        <end position="191"/>
    </location>
</feature>
<feature type="region of interest" description="Disordered" evidence="1">
    <location>
        <begin position="457"/>
        <end position="489"/>
    </location>
</feature>
<dbReference type="AlphaFoldDB" id="M2PRE0"/>
<feature type="compositionally biased region" description="Low complexity" evidence="1">
    <location>
        <begin position="457"/>
        <end position="473"/>
    </location>
</feature>
<dbReference type="Proteomes" id="UP000016930">
    <property type="component" value="Unassembled WGS sequence"/>
</dbReference>
<name>M2PRE0_CERS8</name>
<reference evidence="2 3" key="1">
    <citation type="journal article" date="2012" name="Proc. Natl. Acad. Sci. U.S.A.">
        <title>Comparative genomics of Ceriporiopsis subvermispora and Phanerochaete chrysosporium provide insight into selective ligninolysis.</title>
        <authorList>
            <person name="Fernandez-Fueyo E."/>
            <person name="Ruiz-Duenas F.J."/>
            <person name="Ferreira P."/>
            <person name="Floudas D."/>
            <person name="Hibbett D.S."/>
            <person name="Canessa P."/>
            <person name="Larrondo L.F."/>
            <person name="James T.Y."/>
            <person name="Seelenfreund D."/>
            <person name="Lobos S."/>
            <person name="Polanco R."/>
            <person name="Tello M."/>
            <person name="Honda Y."/>
            <person name="Watanabe T."/>
            <person name="Watanabe T."/>
            <person name="Ryu J.S."/>
            <person name="Kubicek C.P."/>
            <person name="Schmoll M."/>
            <person name="Gaskell J."/>
            <person name="Hammel K.E."/>
            <person name="St John F.J."/>
            <person name="Vanden Wymelenberg A."/>
            <person name="Sabat G."/>
            <person name="Splinter BonDurant S."/>
            <person name="Syed K."/>
            <person name="Yadav J.S."/>
            <person name="Doddapaneni H."/>
            <person name="Subramanian V."/>
            <person name="Lavin J.L."/>
            <person name="Oguiza J.A."/>
            <person name="Perez G."/>
            <person name="Pisabarro A.G."/>
            <person name="Ramirez L."/>
            <person name="Santoyo F."/>
            <person name="Master E."/>
            <person name="Coutinho P.M."/>
            <person name="Henrissat B."/>
            <person name="Lombard V."/>
            <person name="Magnuson J.K."/>
            <person name="Kuees U."/>
            <person name="Hori C."/>
            <person name="Igarashi K."/>
            <person name="Samejima M."/>
            <person name="Held B.W."/>
            <person name="Barry K.W."/>
            <person name="LaButti K.M."/>
            <person name="Lapidus A."/>
            <person name="Lindquist E.A."/>
            <person name="Lucas S.M."/>
            <person name="Riley R."/>
            <person name="Salamov A.A."/>
            <person name="Hoffmeister D."/>
            <person name="Schwenk D."/>
            <person name="Hadar Y."/>
            <person name="Yarden O."/>
            <person name="de Vries R.P."/>
            <person name="Wiebenga A."/>
            <person name="Stenlid J."/>
            <person name="Eastwood D."/>
            <person name="Grigoriev I.V."/>
            <person name="Berka R.M."/>
            <person name="Blanchette R.A."/>
            <person name="Kersten P."/>
            <person name="Martinez A.T."/>
            <person name="Vicuna R."/>
            <person name="Cullen D."/>
        </authorList>
    </citation>
    <scope>NUCLEOTIDE SEQUENCE [LARGE SCALE GENOMIC DNA]</scope>
    <source>
        <strain evidence="2 3">B</strain>
    </source>
</reference>
<feature type="compositionally biased region" description="Low complexity" evidence="1">
    <location>
        <begin position="15"/>
        <end position="24"/>
    </location>
</feature>
<feature type="compositionally biased region" description="Basic residues" evidence="1">
    <location>
        <begin position="1"/>
        <end position="11"/>
    </location>
</feature>
<dbReference type="EMBL" id="KB445794">
    <property type="protein sequence ID" value="EMD39164.1"/>
    <property type="molecule type" value="Genomic_DNA"/>
</dbReference>
<protein>
    <submittedName>
        <fullName evidence="2">Uncharacterized protein</fullName>
    </submittedName>
</protein>
<feature type="region of interest" description="Disordered" evidence="1">
    <location>
        <begin position="536"/>
        <end position="581"/>
    </location>
</feature>
<feature type="region of interest" description="Disordered" evidence="1">
    <location>
        <begin position="208"/>
        <end position="231"/>
    </location>
</feature>
<feature type="region of interest" description="Disordered" evidence="1">
    <location>
        <begin position="1"/>
        <end position="64"/>
    </location>
</feature>
<dbReference type="OrthoDB" id="3055857at2759"/>
<feature type="region of interest" description="Disordered" evidence="1">
    <location>
        <begin position="274"/>
        <end position="304"/>
    </location>
</feature>
<sequence length="581" mass="62606">MARRMKKRSRQAKTASQAAESAGESEMEQPQRRAKKLKKSSECGTDSDLPSQPPSDNVKAADYLAQRINDEGVFQTPEPSFYSEHYVLPSSAAKTTGSDKLSPIPIARRMLSRTSSRNLKENNGPPYPQELASPFNSRPGSRIQSPRPGAKKSSSKPVRHSKSRTLSSTIMRKAKKAEEKGMDELPTLNDSDLPAITFDAQYTIGPASNAKLNPPAHFRTGSIPTLNAQEAPPNTWLIPAKALDRPPPDMQFDSDPAFEAMQRSFYFDVPLQVSTPPRKSRTSTTGPWQFRHTPPTLDSSPIPPAKSRIIEDVDMAGSPASESPSADAAARQLTRGRRAVVHMSSDSIFSSAMDFSMYINELDGPHNDGASKNEGATTGSVAVTNLLGPMLGEPFGEGLLPTPVLDPAVILTNTTAGIGSQTTIFSHSRSDREDGQAGTDEVRDLLSGLDLDAAASNDAAVTASAPPEAPAAAKNTRTKEQTHRRKRGDTIRASDFIRPSGSLDSASTIAPAAVESTILGSGVRTRRTRSGTVTLSNAPTALTSTKSQSTARSQGPIHRRMRVAYDEEDDELLLKPRRNQQ</sequence>